<feature type="chain" id="PRO_5037466402" evidence="1">
    <location>
        <begin position="27"/>
        <end position="465"/>
    </location>
</feature>
<feature type="domain" description="Ice-binding protein C-terminal" evidence="2">
    <location>
        <begin position="424"/>
        <end position="447"/>
    </location>
</feature>
<evidence type="ECO:0000313" key="3">
    <source>
        <dbReference type="EMBL" id="MBW4668941.1"/>
    </source>
</evidence>
<reference evidence="3" key="2">
    <citation type="journal article" date="2022" name="Microbiol. Resour. Announc.">
        <title>Metagenome Sequencing to Explore Phylogenomics of Terrestrial Cyanobacteria.</title>
        <authorList>
            <person name="Ward R.D."/>
            <person name="Stajich J.E."/>
            <person name="Johansen J.R."/>
            <person name="Huntemann M."/>
            <person name="Clum A."/>
            <person name="Foster B."/>
            <person name="Foster B."/>
            <person name="Roux S."/>
            <person name="Palaniappan K."/>
            <person name="Varghese N."/>
            <person name="Mukherjee S."/>
            <person name="Reddy T.B.K."/>
            <person name="Daum C."/>
            <person name="Copeland A."/>
            <person name="Chen I.A."/>
            <person name="Ivanova N.N."/>
            <person name="Kyrpides N.C."/>
            <person name="Shapiro N."/>
            <person name="Eloe-Fadrosh E.A."/>
            <person name="Pietrasiak N."/>
        </authorList>
    </citation>
    <scope>NUCLEOTIDE SEQUENCE</scope>
    <source>
        <strain evidence="3">GSE-NOS-MK-12-04C</strain>
    </source>
</reference>
<dbReference type="SUPFAM" id="SSF101898">
    <property type="entry name" value="NHL repeat"/>
    <property type="match status" value="1"/>
</dbReference>
<sequence>MKLNQFTLTIFTLSIAIITGQQVAKAASLSVIADGLDNPRNMAFAPDGSLYVTTSGKGGDGADGRCIPSPSAQYIPLCAGANGSVIKIGADGKKETFLDSLTSIALVPSGEQAAGPADFKFDSKGNAYLLTGVAGDPTKRDTVLKSPDLGKLFKVDLISKALTPLADFAGYEAQYNPDGTDLVSNPYALAIKDDNAFVVDGGGNTIYKVALDGSGIKDVKAFPVLNVQLTTDQFPTLPEGIVDPTGGAPLPPGYTQAANGLPVSNQSVPTGITLAPDGTFTVSEYSYFPYPEGAARIWSIDENLTTTGFGVGNSPESGKEIANGFTQLTGVAYDPEGSLYALQHINTSEWKEIQQGGVITGDISGSIFKIAKDGTRSTIWSGQGLEAASGLIFGPDGNLYTSNRARLAGTGQVIKIDPRDSRKVPEPTSAIGLIALGAAGVTAAKRKRRSQEELGEELLAKVEIL</sequence>
<keyword evidence="1" id="KW-0732">Signal</keyword>
<dbReference type="AlphaFoldDB" id="A0A951QNX3"/>
<dbReference type="Proteomes" id="UP000729701">
    <property type="component" value="Unassembled WGS sequence"/>
</dbReference>
<organism evidence="3 4">
    <name type="scientific">Cyanomargarita calcarea GSE-NOS-MK-12-04C</name>
    <dbReference type="NCBI Taxonomy" id="2839659"/>
    <lineage>
        <taxon>Bacteria</taxon>
        <taxon>Bacillati</taxon>
        <taxon>Cyanobacteriota</taxon>
        <taxon>Cyanophyceae</taxon>
        <taxon>Nostocales</taxon>
        <taxon>Cyanomargaritaceae</taxon>
        <taxon>Cyanomargarita</taxon>
    </lineage>
</organism>
<dbReference type="NCBIfam" id="NF033206">
    <property type="entry name" value="ScyE_fam"/>
    <property type="match status" value="1"/>
</dbReference>
<evidence type="ECO:0000259" key="2">
    <source>
        <dbReference type="Pfam" id="PF07589"/>
    </source>
</evidence>
<reference evidence="3" key="1">
    <citation type="submission" date="2021-05" db="EMBL/GenBank/DDBJ databases">
        <authorList>
            <person name="Pietrasiak N."/>
            <person name="Ward R."/>
            <person name="Stajich J.E."/>
            <person name="Kurbessoian T."/>
        </authorList>
    </citation>
    <scope>NUCLEOTIDE SEQUENCE</scope>
    <source>
        <strain evidence="3">GSE-NOS-MK-12-04C</strain>
    </source>
</reference>
<proteinExistence type="predicted"/>
<dbReference type="EMBL" id="JAHHGZ010000016">
    <property type="protein sequence ID" value="MBW4668941.1"/>
    <property type="molecule type" value="Genomic_DNA"/>
</dbReference>
<gene>
    <name evidence="3" type="ORF">KME60_16335</name>
</gene>
<dbReference type="InterPro" id="IPR013424">
    <property type="entry name" value="Ice-binding_C"/>
</dbReference>
<evidence type="ECO:0000256" key="1">
    <source>
        <dbReference type="SAM" id="SignalP"/>
    </source>
</evidence>
<dbReference type="Gene3D" id="2.120.10.30">
    <property type="entry name" value="TolB, C-terminal domain"/>
    <property type="match status" value="2"/>
</dbReference>
<dbReference type="InterPro" id="IPR011042">
    <property type="entry name" value="6-blade_b-propeller_TolB-like"/>
</dbReference>
<evidence type="ECO:0000313" key="4">
    <source>
        <dbReference type="Proteomes" id="UP000729701"/>
    </source>
</evidence>
<protein>
    <submittedName>
        <fullName evidence="3">ScyD/ScyE family protein</fullName>
    </submittedName>
</protein>
<feature type="signal peptide" evidence="1">
    <location>
        <begin position="1"/>
        <end position="26"/>
    </location>
</feature>
<accession>A0A951QNX3</accession>
<name>A0A951QNX3_9CYAN</name>
<dbReference type="InterPro" id="IPR048031">
    <property type="entry name" value="ScyD/ScyE-like"/>
</dbReference>
<dbReference type="Pfam" id="PF07589">
    <property type="entry name" value="PEP-CTERM"/>
    <property type="match status" value="1"/>
</dbReference>
<dbReference type="NCBIfam" id="TIGR02595">
    <property type="entry name" value="PEP_CTERM"/>
    <property type="match status" value="1"/>
</dbReference>
<comment type="caution">
    <text evidence="3">The sequence shown here is derived from an EMBL/GenBank/DDBJ whole genome shotgun (WGS) entry which is preliminary data.</text>
</comment>